<comment type="subcellular location">
    <subcellularLocation>
        <location evidence="7">Cytoplasm</location>
    </subcellularLocation>
</comment>
<evidence type="ECO:0000256" key="8">
    <source>
        <dbReference type="PIRSR" id="PIRSR000724-2"/>
    </source>
</evidence>
<keyword evidence="5 7" id="KW-0418">Kinase</keyword>
<dbReference type="GO" id="GO:0043531">
    <property type="term" value="F:ADP binding"/>
    <property type="evidence" value="ECO:0007669"/>
    <property type="project" value="TreeGrafter"/>
</dbReference>
<dbReference type="EC" id="2.7.2.3" evidence="2 7"/>
<feature type="binding site" evidence="7 8">
    <location>
        <position position="327"/>
    </location>
    <ligand>
        <name>ATP</name>
        <dbReference type="ChEBI" id="CHEBI:30616"/>
    </ligand>
</feature>
<keyword evidence="6 7" id="KW-0067">ATP-binding</keyword>
<comment type="catalytic activity">
    <reaction evidence="1 7 9">
        <text>(2R)-3-phosphoglycerate + ATP = (2R)-3-phospho-glyceroyl phosphate + ADP</text>
        <dbReference type="Rhea" id="RHEA:14801"/>
        <dbReference type="ChEBI" id="CHEBI:30616"/>
        <dbReference type="ChEBI" id="CHEBI:57604"/>
        <dbReference type="ChEBI" id="CHEBI:58272"/>
        <dbReference type="ChEBI" id="CHEBI:456216"/>
        <dbReference type="EC" id="2.7.2.3"/>
    </reaction>
</comment>
<feature type="binding site" evidence="7 8">
    <location>
        <begin position="353"/>
        <end position="356"/>
    </location>
    <ligand>
        <name>ATP</name>
        <dbReference type="ChEBI" id="CHEBI:30616"/>
    </ligand>
</feature>
<feature type="binding site" evidence="7">
    <location>
        <position position="48"/>
    </location>
    <ligand>
        <name>substrate</name>
    </ligand>
</feature>
<dbReference type="InterPro" id="IPR036043">
    <property type="entry name" value="Phosphoglycerate_kinase_sf"/>
</dbReference>
<dbReference type="GO" id="GO:0006094">
    <property type="term" value="P:gluconeogenesis"/>
    <property type="evidence" value="ECO:0007669"/>
    <property type="project" value="TreeGrafter"/>
</dbReference>
<evidence type="ECO:0000256" key="4">
    <source>
        <dbReference type="ARBA" id="ARBA00022741"/>
    </source>
</evidence>
<dbReference type="GO" id="GO:0005829">
    <property type="term" value="C:cytosol"/>
    <property type="evidence" value="ECO:0007669"/>
    <property type="project" value="TreeGrafter"/>
</dbReference>
<feature type="binding site" evidence="7">
    <location>
        <begin position="71"/>
        <end position="74"/>
    </location>
    <ligand>
        <name>substrate</name>
    </ligand>
</feature>
<comment type="similarity">
    <text evidence="7 9">Belongs to the phosphoglycerate kinase family.</text>
</comment>
<dbReference type="GO" id="GO:0006096">
    <property type="term" value="P:glycolytic process"/>
    <property type="evidence" value="ECO:0007669"/>
    <property type="project" value="UniProtKB-UniRule"/>
</dbReference>
<evidence type="ECO:0000313" key="11">
    <source>
        <dbReference type="Proteomes" id="UP000179023"/>
    </source>
</evidence>
<dbReference type="STRING" id="1802270.A3C07_03490"/>
<sequence>MQQKMSNGVNVLPLLRILSSKDLAGKRVLLRADFDVAVKNGRIQDYSRINTNIPTIKFILRAGGYIRIVTHLGRPHGKVIPSLSMKKIAIQLGRMLRRKIIFLRNPYDRRSFKAYNNSPEIIFFENIRFWPGEEKNSPSFAKKLSAWGDLYVNECFATSHRKHASFVAVAHALPAFAGCYLEKEIFYLDKVLVKPRWPVVTVLGGSKLETKLPLVEVFLKKQYDVLVGGAIANTLLAARNVSVGQSLVEHDYFERVRNVLFNPRLHLPCDVVTAPALKSRSVHIVDVDRIPRNETVFDIGPRTIGQFETVLRTARTIFWNGPVGYAEIPRFARGTVALARACTQSSAFSVLGGGDTSVALRKYGVLHPVRDAERKNPRGVNAVCGTHFHVRCRKEQISNGVHGFGHVSTGGGAMLEFLAGGKLPGIEALKRKNSISKYPISKRV</sequence>
<dbReference type="UniPathway" id="UPA00109">
    <property type="reaction ID" value="UER00185"/>
</dbReference>
<dbReference type="Pfam" id="PF00162">
    <property type="entry name" value="PGK"/>
    <property type="match status" value="1"/>
</dbReference>
<organism evidence="10 11">
    <name type="scientific">Candidatus Sungbacteria bacterium RIFCSPHIGHO2_02_FULL_47_11</name>
    <dbReference type="NCBI Taxonomy" id="1802270"/>
    <lineage>
        <taxon>Bacteria</taxon>
        <taxon>Candidatus Sungiibacteriota</taxon>
    </lineage>
</organism>
<feature type="binding site" evidence="7">
    <location>
        <position position="161"/>
    </location>
    <ligand>
        <name>substrate</name>
    </ligand>
</feature>
<feature type="binding site" evidence="7 8">
    <location>
        <position position="211"/>
    </location>
    <ligand>
        <name>ATP</name>
        <dbReference type="ChEBI" id="CHEBI:30616"/>
    </ligand>
</feature>
<comment type="caution">
    <text evidence="7">Lacks conserved residue(s) required for the propagation of feature annotation.</text>
</comment>
<gene>
    <name evidence="7" type="primary">pgk</name>
    <name evidence="10" type="ORF">A3C07_03490</name>
</gene>
<comment type="subunit">
    <text evidence="7">Monomer.</text>
</comment>
<comment type="caution">
    <text evidence="10">The sequence shown here is derived from an EMBL/GenBank/DDBJ whole genome shotgun (WGS) entry which is preliminary data.</text>
</comment>
<dbReference type="Gene3D" id="3.40.50.1260">
    <property type="entry name" value="Phosphoglycerate kinase, N-terminal domain"/>
    <property type="match status" value="2"/>
</dbReference>
<dbReference type="PANTHER" id="PTHR11406">
    <property type="entry name" value="PHOSPHOGLYCERATE KINASE"/>
    <property type="match status" value="1"/>
</dbReference>
<dbReference type="SUPFAM" id="SSF53748">
    <property type="entry name" value="Phosphoglycerate kinase"/>
    <property type="match status" value="1"/>
</dbReference>
<comment type="pathway">
    <text evidence="7">Carbohydrate degradation; glycolysis; pyruvate from D-glyceraldehyde 3-phosphate: step 2/5.</text>
</comment>
<keyword evidence="7" id="KW-0324">Glycolysis</keyword>
<dbReference type="AlphaFoldDB" id="A0A1G2KLQ8"/>
<evidence type="ECO:0000256" key="5">
    <source>
        <dbReference type="ARBA" id="ARBA00022777"/>
    </source>
</evidence>
<reference evidence="10 11" key="1">
    <citation type="journal article" date="2016" name="Nat. Commun.">
        <title>Thousands of microbial genomes shed light on interconnected biogeochemical processes in an aquifer system.</title>
        <authorList>
            <person name="Anantharaman K."/>
            <person name="Brown C.T."/>
            <person name="Hug L.A."/>
            <person name="Sharon I."/>
            <person name="Castelle C.J."/>
            <person name="Probst A.J."/>
            <person name="Thomas B.C."/>
            <person name="Singh A."/>
            <person name="Wilkins M.J."/>
            <person name="Karaoz U."/>
            <person name="Brodie E.L."/>
            <person name="Williams K.H."/>
            <person name="Hubbard S.S."/>
            <person name="Banfield J.F."/>
        </authorList>
    </citation>
    <scope>NUCLEOTIDE SEQUENCE [LARGE SCALE GENOMIC DNA]</scope>
</reference>
<dbReference type="PRINTS" id="PR00477">
    <property type="entry name" value="PHGLYCKINASE"/>
</dbReference>
<keyword evidence="4 7" id="KW-0547">Nucleotide-binding</keyword>
<evidence type="ECO:0000256" key="2">
    <source>
        <dbReference type="ARBA" id="ARBA00013061"/>
    </source>
</evidence>
<dbReference type="PIRSF" id="PIRSF000724">
    <property type="entry name" value="Pgk"/>
    <property type="match status" value="1"/>
</dbReference>
<keyword evidence="7" id="KW-0963">Cytoplasm</keyword>
<name>A0A1G2KLQ8_9BACT</name>
<evidence type="ECO:0000256" key="1">
    <source>
        <dbReference type="ARBA" id="ARBA00000642"/>
    </source>
</evidence>
<dbReference type="InterPro" id="IPR001576">
    <property type="entry name" value="Phosphoglycerate_kinase"/>
</dbReference>
<keyword evidence="3 7" id="KW-0808">Transferase</keyword>
<evidence type="ECO:0000313" key="10">
    <source>
        <dbReference type="EMBL" id="OHA00375.1"/>
    </source>
</evidence>
<dbReference type="HAMAP" id="MF_00145">
    <property type="entry name" value="Phosphoglyc_kinase"/>
    <property type="match status" value="1"/>
</dbReference>
<accession>A0A1G2KLQ8</accession>
<evidence type="ECO:0000256" key="7">
    <source>
        <dbReference type="HAMAP-Rule" id="MF_00145"/>
    </source>
</evidence>
<dbReference type="Proteomes" id="UP000179023">
    <property type="component" value="Unassembled WGS sequence"/>
</dbReference>
<dbReference type="GO" id="GO:0004618">
    <property type="term" value="F:phosphoglycerate kinase activity"/>
    <property type="evidence" value="ECO:0007669"/>
    <property type="project" value="UniProtKB-UniRule"/>
</dbReference>
<dbReference type="GO" id="GO:0005524">
    <property type="term" value="F:ATP binding"/>
    <property type="evidence" value="ECO:0007669"/>
    <property type="project" value="UniProtKB-KW"/>
</dbReference>
<evidence type="ECO:0000256" key="9">
    <source>
        <dbReference type="RuleBase" id="RU000532"/>
    </source>
</evidence>
<evidence type="ECO:0000256" key="3">
    <source>
        <dbReference type="ARBA" id="ARBA00022679"/>
    </source>
</evidence>
<protein>
    <recommendedName>
        <fullName evidence="2 7">Phosphoglycerate kinase</fullName>
        <ecNumber evidence="2 7">2.7.2.3</ecNumber>
    </recommendedName>
</protein>
<evidence type="ECO:0000256" key="6">
    <source>
        <dbReference type="ARBA" id="ARBA00022840"/>
    </source>
</evidence>
<feature type="binding site" evidence="7">
    <location>
        <position position="128"/>
    </location>
    <ligand>
        <name>substrate</name>
    </ligand>
</feature>
<proteinExistence type="inferred from homology"/>
<dbReference type="EMBL" id="MHQI01000017">
    <property type="protein sequence ID" value="OHA00375.1"/>
    <property type="molecule type" value="Genomic_DNA"/>
</dbReference>
<dbReference type="InterPro" id="IPR015824">
    <property type="entry name" value="Phosphoglycerate_kinase_N"/>
</dbReference>
<dbReference type="PANTHER" id="PTHR11406:SF23">
    <property type="entry name" value="PHOSPHOGLYCERATE KINASE 1, CHLOROPLASTIC-RELATED"/>
    <property type="match status" value="1"/>
</dbReference>